<evidence type="ECO:0000313" key="2">
    <source>
        <dbReference type="Proteomes" id="UP000237889"/>
    </source>
</evidence>
<protein>
    <submittedName>
        <fullName evidence="1">Uncharacterized protein</fullName>
    </submittedName>
</protein>
<dbReference type="EMBL" id="CP027668">
    <property type="protein sequence ID" value="AVO46428.1"/>
    <property type="molecule type" value="Genomic_DNA"/>
</dbReference>
<dbReference type="Proteomes" id="UP000237889">
    <property type="component" value="Chromosome"/>
</dbReference>
<proteinExistence type="predicted"/>
<accession>A0A2S0NE56</accession>
<name>A0A2S0NE56_9HYPH</name>
<organism evidence="1 2">
    <name type="scientific">Phreatobacter cathodiphilus</name>
    <dbReference type="NCBI Taxonomy" id="1868589"/>
    <lineage>
        <taxon>Bacteria</taxon>
        <taxon>Pseudomonadati</taxon>
        <taxon>Pseudomonadota</taxon>
        <taxon>Alphaproteobacteria</taxon>
        <taxon>Hyphomicrobiales</taxon>
        <taxon>Phreatobacteraceae</taxon>
        <taxon>Phreatobacter</taxon>
    </lineage>
</organism>
<keyword evidence="2" id="KW-1185">Reference proteome</keyword>
<dbReference type="AlphaFoldDB" id="A0A2S0NE56"/>
<dbReference type="KEGG" id="phr:C6569_15960"/>
<reference evidence="1 2" key="1">
    <citation type="submission" date="2018-03" db="EMBL/GenBank/DDBJ databases">
        <title>Genome sequencing of Phreatobacter sp.</title>
        <authorList>
            <person name="Kim S.-J."/>
            <person name="Heo J."/>
            <person name="Kwon S.-W."/>
        </authorList>
    </citation>
    <scope>NUCLEOTIDE SEQUENCE [LARGE SCALE GENOMIC DNA]</scope>
    <source>
        <strain evidence="1 2">S-12</strain>
    </source>
</reference>
<evidence type="ECO:0000313" key="1">
    <source>
        <dbReference type="EMBL" id="AVO46428.1"/>
    </source>
</evidence>
<sequence>MTALGALAQQIEKWPMDADDKWRMLNTIRALALQTCELQLVAVAEVADQAKFREDLDRVTSALRLPES</sequence>
<gene>
    <name evidence="1" type="ORF">C6569_15960</name>
</gene>